<dbReference type="HAMAP" id="MF_00010">
    <property type="entry name" value="UPF0060"/>
    <property type="match status" value="1"/>
</dbReference>
<dbReference type="NCBIfam" id="NF002586">
    <property type="entry name" value="PRK02237.1"/>
    <property type="match status" value="1"/>
</dbReference>
<dbReference type="EMBL" id="CP083239">
    <property type="protein sequence ID" value="UOK72128.1"/>
    <property type="molecule type" value="Genomic_DNA"/>
</dbReference>
<dbReference type="Pfam" id="PF02694">
    <property type="entry name" value="UPF0060"/>
    <property type="match status" value="1"/>
</dbReference>
<dbReference type="SUPFAM" id="SSF103481">
    <property type="entry name" value="Multidrug resistance efflux transporter EmrE"/>
    <property type="match status" value="1"/>
</dbReference>
<evidence type="ECO:0000256" key="5">
    <source>
        <dbReference type="HAMAP-Rule" id="MF_00010"/>
    </source>
</evidence>
<comment type="subcellular location">
    <subcellularLocation>
        <location evidence="5">Cell membrane</location>
        <topology evidence="5">Multi-pass membrane protein</topology>
    </subcellularLocation>
</comment>
<keyword evidence="4 5" id="KW-0472">Membrane</keyword>
<evidence type="ECO:0000256" key="3">
    <source>
        <dbReference type="ARBA" id="ARBA00022989"/>
    </source>
</evidence>
<feature type="transmembrane region" description="Helical" evidence="5">
    <location>
        <begin position="60"/>
        <end position="76"/>
    </location>
</feature>
<evidence type="ECO:0000313" key="7">
    <source>
        <dbReference type="Proteomes" id="UP000831684"/>
    </source>
</evidence>
<keyword evidence="2 5" id="KW-0812">Transmembrane</keyword>
<protein>
    <submittedName>
        <fullName evidence="6">YnfA family protein</fullName>
    </submittedName>
</protein>
<gene>
    <name evidence="6" type="ORF">K9D25_05260</name>
</gene>
<keyword evidence="3 5" id="KW-1133">Transmembrane helix</keyword>
<evidence type="ECO:0000256" key="4">
    <source>
        <dbReference type="ARBA" id="ARBA00023136"/>
    </source>
</evidence>
<dbReference type="PANTHER" id="PTHR36116">
    <property type="entry name" value="UPF0060 MEMBRANE PROTEIN YNFA"/>
    <property type="match status" value="1"/>
</dbReference>
<feature type="transmembrane region" description="Helical" evidence="5">
    <location>
        <begin position="30"/>
        <end position="48"/>
    </location>
</feature>
<dbReference type="InterPro" id="IPR037185">
    <property type="entry name" value="EmrE-like"/>
</dbReference>
<dbReference type="KEGG" id="apol:K9D25_05260"/>
<dbReference type="Proteomes" id="UP000831684">
    <property type="component" value="Chromosome"/>
</dbReference>
<accession>A0A9E7CW80</accession>
<reference evidence="6" key="1">
    <citation type="submission" date="2021-09" db="EMBL/GenBank/DDBJ databases">
        <title>Network and meta-omics reveal the key degrader and cooperation patterns in an efficient 1,4-dioxane-degrading microbial community.</title>
        <authorList>
            <person name="Dai C."/>
        </authorList>
    </citation>
    <scope>NUCLEOTIDE SEQUENCE</scope>
    <source>
        <strain evidence="6">ZM13</strain>
    </source>
</reference>
<feature type="transmembrane region" description="Helical" evidence="5">
    <location>
        <begin position="88"/>
        <end position="105"/>
    </location>
</feature>
<dbReference type="PANTHER" id="PTHR36116:SF1">
    <property type="entry name" value="UPF0060 MEMBRANE PROTEIN YNFA"/>
    <property type="match status" value="1"/>
</dbReference>
<evidence type="ECO:0000313" key="6">
    <source>
        <dbReference type="EMBL" id="UOK72128.1"/>
    </source>
</evidence>
<sequence length="107" mass="11102">MHTALFFALAALLEIAGCFAFWAVIRNGASALWLVPGGLSLLAFGAALTQVDAAAAGRAFAAYGGVYVAASLVWLWAVEGFRPDRWDLMGGAICLVGAALILYAPRG</sequence>
<evidence type="ECO:0000256" key="1">
    <source>
        <dbReference type="ARBA" id="ARBA00022475"/>
    </source>
</evidence>
<comment type="similarity">
    <text evidence="5">Belongs to the UPF0060 family.</text>
</comment>
<dbReference type="GO" id="GO:0005886">
    <property type="term" value="C:plasma membrane"/>
    <property type="evidence" value="ECO:0007669"/>
    <property type="project" value="UniProtKB-SubCell"/>
</dbReference>
<keyword evidence="1 5" id="KW-1003">Cell membrane</keyword>
<evidence type="ECO:0000256" key="2">
    <source>
        <dbReference type="ARBA" id="ARBA00022692"/>
    </source>
</evidence>
<name>A0A9E7CW80_9HYPH</name>
<dbReference type="AlphaFoldDB" id="A0A9E7CW80"/>
<proteinExistence type="inferred from homology"/>
<organism evidence="6 7">
    <name type="scientific">Ancylobacter polymorphus</name>
    <dbReference type="NCBI Taxonomy" id="223390"/>
    <lineage>
        <taxon>Bacteria</taxon>
        <taxon>Pseudomonadati</taxon>
        <taxon>Pseudomonadota</taxon>
        <taxon>Alphaproteobacteria</taxon>
        <taxon>Hyphomicrobiales</taxon>
        <taxon>Xanthobacteraceae</taxon>
        <taxon>Ancylobacter</taxon>
    </lineage>
</organism>
<dbReference type="RefSeq" id="WP_244379964.1">
    <property type="nucleotide sequence ID" value="NZ_CP083239.1"/>
</dbReference>
<dbReference type="InterPro" id="IPR003844">
    <property type="entry name" value="UPF0060"/>
</dbReference>